<proteinExistence type="evidence at transcript level"/>
<name>M1ERC3_MUSPF</name>
<feature type="non-terminal residue" evidence="1">
    <location>
        <position position="109"/>
    </location>
</feature>
<evidence type="ECO:0000313" key="1">
    <source>
        <dbReference type="EMBL" id="AER98846.1"/>
    </source>
</evidence>
<dbReference type="AlphaFoldDB" id="M1ERC3"/>
<organism evidence="1">
    <name type="scientific">Mustela putorius furo</name>
    <name type="common">European domestic ferret</name>
    <name type="synonym">Mustela furo</name>
    <dbReference type="NCBI Taxonomy" id="9669"/>
    <lineage>
        <taxon>Eukaryota</taxon>
        <taxon>Metazoa</taxon>
        <taxon>Chordata</taxon>
        <taxon>Craniata</taxon>
        <taxon>Vertebrata</taxon>
        <taxon>Euteleostomi</taxon>
        <taxon>Mammalia</taxon>
        <taxon>Eutheria</taxon>
        <taxon>Laurasiatheria</taxon>
        <taxon>Carnivora</taxon>
        <taxon>Caniformia</taxon>
        <taxon>Musteloidea</taxon>
        <taxon>Mustelidae</taxon>
        <taxon>Mustelinae</taxon>
        <taxon>Mustela</taxon>
    </lineage>
</organism>
<accession>M1ERC3</accession>
<dbReference type="EMBL" id="JP010249">
    <property type="protein sequence ID" value="AER98846.1"/>
    <property type="molecule type" value="mRNA"/>
</dbReference>
<reference evidence="1" key="1">
    <citation type="journal article" date="2013" name="J. Virol.">
        <title>Sequencing, annotation, and characterization of the influenza ferret infectome.</title>
        <authorList>
            <person name="Leon A.J."/>
            <person name="Banner D."/>
            <person name="Xu L."/>
            <person name="Ran L."/>
            <person name="Peng Z."/>
            <person name="Yi K."/>
            <person name="Chen C."/>
            <person name="Xu F."/>
            <person name="Huang J."/>
            <person name="Zhao Z."/>
            <person name="Lin Z."/>
            <person name="Huang S.H."/>
            <person name="Fang Y."/>
            <person name="Kelvin A.A."/>
            <person name="Ross T.M."/>
            <person name="Farooqui A."/>
            <person name="Kelvin D.J."/>
        </authorList>
    </citation>
    <scope>NUCLEOTIDE SEQUENCE</scope>
    <source>
        <tissue evidence="1">Lungs</tissue>
    </source>
</reference>
<sequence length="109" mass="12191">ARLLLRHGQLHLVGDPVAHVVPGGGHEMGQRGHRRLLAILPPGRVARRAQRQVYRRAGAQLRGRRPGGWHLLRGQPEPRQPARLRAGAARHLPLHWHHVPTGRLRVALS</sequence>
<protein>
    <submittedName>
        <fullName evidence="1">Frizzled 8</fullName>
    </submittedName>
</protein>
<feature type="non-terminal residue" evidence="1">
    <location>
        <position position="1"/>
    </location>
</feature>